<gene>
    <name evidence="2" type="ORF">N7515_007463</name>
</gene>
<dbReference type="RefSeq" id="XP_056521803.1">
    <property type="nucleotide sequence ID" value="XM_056668207.1"/>
</dbReference>
<evidence type="ECO:0000313" key="3">
    <source>
        <dbReference type="Proteomes" id="UP001149079"/>
    </source>
</evidence>
<dbReference type="OrthoDB" id="4365667at2759"/>
<dbReference type="Proteomes" id="UP001149079">
    <property type="component" value="Unassembled WGS sequence"/>
</dbReference>
<feature type="region of interest" description="Disordered" evidence="1">
    <location>
        <begin position="73"/>
        <end position="114"/>
    </location>
</feature>
<evidence type="ECO:0000313" key="2">
    <source>
        <dbReference type="EMBL" id="KAJ5131424.1"/>
    </source>
</evidence>
<proteinExistence type="predicted"/>
<keyword evidence="3" id="KW-1185">Reference proteome</keyword>
<name>A0A9W9GY59_9EURO</name>
<evidence type="ECO:0000256" key="1">
    <source>
        <dbReference type="SAM" id="MobiDB-lite"/>
    </source>
</evidence>
<feature type="compositionally biased region" description="Polar residues" evidence="1">
    <location>
        <begin position="94"/>
        <end position="114"/>
    </location>
</feature>
<dbReference type="GeneID" id="81407377"/>
<protein>
    <submittedName>
        <fullName evidence="2">Uncharacterized protein</fullName>
    </submittedName>
</protein>
<comment type="caution">
    <text evidence="2">The sequence shown here is derived from an EMBL/GenBank/DDBJ whole genome shotgun (WGS) entry which is preliminary data.</text>
</comment>
<organism evidence="2 3">
    <name type="scientific">Penicillium bovifimosum</name>
    <dbReference type="NCBI Taxonomy" id="126998"/>
    <lineage>
        <taxon>Eukaryota</taxon>
        <taxon>Fungi</taxon>
        <taxon>Dikarya</taxon>
        <taxon>Ascomycota</taxon>
        <taxon>Pezizomycotina</taxon>
        <taxon>Eurotiomycetes</taxon>
        <taxon>Eurotiomycetidae</taxon>
        <taxon>Eurotiales</taxon>
        <taxon>Aspergillaceae</taxon>
        <taxon>Penicillium</taxon>
    </lineage>
</organism>
<reference evidence="2" key="1">
    <citation type="submission" date="2022-11" db="EMBL/GenBank/DDBJ databases">
        <authorList>
            <person name="Petersen C."/>
        </authorList>
    </citation>
    <scope>NUCLEOTIDE SEQUENCE</scope>
    <source>
        <strain evidence="2">IBT 22155</strain>
    </source>
</reference>
<sequence length="114" mass="12887">MKEGESFNLFYGEFTRLALESKTDEELQKGDLFEKLVPDLQTLTVSDAFNDRVTLEGFVDSCRRSALGLSRMQTSTRFRKSRSRPHAENDNKGSHNTIRTTTPSGEQKQSLVAV</sequence>
<reference evidence="2" key="2">
    <citation type="journal article" date="2023" name="IMA Fungus">
        <title>Comparative genomic study of the Penicillium genus elucidates a diverse pangenome and 15 lateral gene transfer events.</title>
        <authorList>
            <person name="Petersen C."/>
            <person name="Sorensen T."/>
            <person name="Nielsen M.R."/>
            <person name="Sondergaard T.E."/>
            <person name="Sorensen J.L."/>
            <person name="Fitzpatrick D.A."/>
            <person name="Frisvad J.C."/>
            <person name="Nielsen K.L."/>
        </authorList>
    </citation>
    <scope>NUCLEOTIDE SEQUENCE</scope>
    <source>
        <strain evidence="2">IBT 22155</strain>
    </source>
</reference>
<dbReference type="EMBL" id="JAPQKL010000005">
    <property type="protein sequence ID" value="KAJ5131424.1"/>
    <property type="molecule type" value="Genomic_DNA"/>
</dbReference>
<dbReference type="AlphaFoldDB" id="A0A9W9GY59"/>
<accession>A0A9W9GY59</accession>